<dbReference type="SFLD" id="SFLDS00019">
    <property type="entry name" value="Glutathione_Transferase_(cytos"/>
    <property type="match status" value="1"/>
</dbReference>
<dbReference type="CDD" id="cd03191">
    <property type="entry name" value="GST_C_Zeta"/>
    <property type="match status" value="1"/>
</dbReference>
<dbReference type="InterPro" id="IPR034333">
    <property type="entry name" value="GST_Zeta_N"/>
</dbReference>
<dbReference type="Gene3D" id="3.40.30.10">
    <property type="entry name" value="Glutaredoxin"/>
    <property type="match status" value="1"/>
</dbReference>
<keyword evidence="5" id="KW-1185">Reference proteome</keyword>
<dbReference type="GO" id="GO:0005739">
    <property type="term" value="C:mitochondrion"/>
    <property type="evidence" value="ECO:0007669"/>
    <property type="project" value="TreeGrafter"/>
</dbReference>
<dbReference type="InterPro" id="IPR010987">
    <property type="entry name" value="Glutathione-S-Trfase_C-like"/>
</dbReference>
<evidence type="ECO:0000259" key="2">
    <source>
        <dbReference type="PROSITE" id="PS50404"/>
    </source>
</evidence>
<dbReference type="SUPFAM" id="SSF52833">
    <property type="entry name" value="Thioredoxin-like"/>
    <property type="match status" value="1"/>
</dbReference>
<evidence type="ECO:0000259" key="3">
    <source>
        <dbReference type="PROSITE" id="PS50405"/>
    </source>
</evidence>
<feature type="domain" description="GST C-terminal" evidence="3">
    <location>
        <begin position="116"/>
        <end position="238"/>
    </location>
</feature>
<dbReference type="OrthoDB" id="202840at2759"/>
<dbReference type="STRING" id="1890364.A0A2P6NW85"/>
<dbReference type="FunFam" id="1.20.1050.10:FF:000010">
    <property type="entry name" value="Maleylacetoacetate isomerase isoform 1"/>
    <property type="match status" value="1"/>
</dbReference>
<dbReference type="InParanoid" id="A0A2P6NW85"/>
<organism evidence="4 5">
    <name type="scientific">Planoprotostelium fungivorum</name>
    <dbReference type="NCBI Taxonomy" id="1890364"/>
    <lineage>
        <taxon>Eukaryota</taxon>
        <taxon>Amoebozoa</taxon>
        <taxon>Evosea</taxon>
        <taxon>Variosea</taxon>
        <taxon>Cavosteliida</taxon>
        <taxon>Cavosteliaceae</taxon>
        <taxon>Planoprotostelium</taxon>
    </lineage>
</organism>
<comment type="similarity">
    <text evidence="1">Belongs to the GST superfamily. Zeta family.</text>
</comment>
<evidence type="ECO:0000256" key="1">
    <source>
        <dbReference type="ARBA" id="ARBA00010007"/>
    </source>
</evidence>
<dbReference type="InterPro" id="IPR036249">
    <property type="entry name" value="Thioredoxin-like_sf"/>
</dbReference>
<protein>
    <recommendedName>
        <fullName evidence="6">Maleylacetoacetate isomerase</fullName>
    </recommendedName>
</protein>
<dbReference type="PROSITE" id="PS50405">
    <property type="entry name" value="GST_CTER"/>
    <property type="match status" value="1"/>
</dbReference>
<dbReference type="AlphaFoldDB" id="A0A2P6NW85"/>
<dbReference type="InterPro" id="IPR005955">
    <property type="entry name" value="GST_Zeta"/>
</dbReference>
<dbReference type="Pfam" id="PF13409">
    <property type="entry name" value="GST_N_2"/>
    <property type="match status" value="1"/>
</dbReference>
<dbReference type="CDD" id="cd03042">
    <property type="entry name" value="GST_N_Zeta"/>
    <property type="match status" value="1"/>
</dbReference>
<dbReference type="NCBIfam" id="TIGR01262">
    <property type="entry name" value="maiA"/>
    <property type="match status" value="1"/>
</dbReference>
<proteinExistence type="inferred from homology"/>
<comment type="caution">
    <text evidence="4">The sequence shown here is derived from an EMBL/GenBank/DDBJ whole genome shotgun (WGS) entry which is preliminary data.</text>
</comment>
<dbReference type="InterPro" id="IPR004045">
    <property type="entry name" value="Glutathione_S-Trfase_N"/>
</dbReference>
<dbReference type="PANTHER" id="PTHR42673:SF4">
    <property type="entry name" value="MALEYLACETOACETATE ISOMERASE"/>
    <property type="match status" value="1"/>
</dbReference>
<dbReference type="GO" id="GO:0016034">
    <property type="term" value="F:maleylacetoacetate isomerase activity"/>
    <property type="evidence" value="ECO:0007669"/>
    <property type="project" value="TreeGrafter"/>
</dbReference>
<gene>
    <name evidence="4" type="ORF">PROFUN_04046</name>
</gene>
<dbReference type="Gene3D" id="1.20.1050.10">
    <property type="match status" value="1"/>
</dbReference>
<dbReference type="PANTHER" id="PTHR42673">
    <property type="entry name" value="MALEYLACETOACETATE ISOMERASE"/>
    <property type="match status" value="1"/>
</dbReference>
<dbReference type="InterPro" id="IPR004046">
    <property type="entry name" value="GST_C"/>
</dbReference>
<dbReference type="InterPro" id="IPR036282">
    <property type="entry name" value="Glutathione-S-Trfase_C_sf"/>
</dbReference>
<name>A0A2P6NW85_9EUKA</name>
<dbReference type="SFLD" id="SFLDG00358">
    <property type="entry name" value="Main_(cytGST)"/>
    <property type="match status" value="1"/>
</dbReference>
<evidence type="ECO:0000313" key="5">
    <source>
        <dbReference type="Proteomes" id="UP000241769"/>
    </source>
</evidence>
<dbReference type="Pfam" id="PF14497">
    <property type="entry name" value="GST_C_3"/>
    <property type="match status" value="1"/>
</dbReference>
<evidence type="ECO:0008006" key="6">
    <source>
        <dbReference type="Google" id="ProtNLM"/>
    </source>
</evidence>
<feature type="domain" description="GST N-terminal" evidence="2">
    <location>
        <begin position="29"/>
        <end position="111"/>
    </location>
</feature>
<dbReference type="GO" id="GO:0006749">
    <property type="term" value="P:glutathione metabolic process"/>
    <property type="evidence" value="ECO:0007669"/>
    <property type="project" value="TreeGrafter"/>
</dbReference>
<dbReference type="PROSITE" id="PS50404">
    <property type="entry name" value="GST_NTER"/>
    <property type="match status" value="1"/>
</dbReference>
<dbReference type="EMBL" id="MDYQ01000013">
    <property type="protein sequence ID" value="PRP88223.1"/>
    <property type="molecule type" value="Genomic_DNA"/>
</dbReference>
<accession>A0A2P6NW85</accession>
<dbReference type="SUPFAM" id="SSF47616">
    <property type="entry name" value="GST C-terminal domain-like"/>
    <property type="match status" value="1"/>
</dbReference>
<dbReference type="Proteomes" id="UP000241769">
    <property type="component" value="Unassembled WGS sequence"/>
</dbReference>
<reference evidence="4 5" key="1">
    <citation type="journal article" date="2018" name="Genome Biol. Evol.">
        <title>Multiple Roots of Fruiting Body Formation in Amoebozoa.</title>
        <authorList>
            <person name="Hillmann F."/>
            <person name="Forbes G."/>
            <person name="Novohradska S."/>
            <person name="Ferling I."/>
            <person name="Riege K."/>
            <person name="Groth M."/>
            <person name="Westermann M."/>
            <person name="Marz M."/>
            <person name="Spaller T."/>
            <person name="Winckler T."/>
            <person name="Schaap P."/>
            <person name="Glockner G."/>
        </authorList>
    </citation>
    <scope>NUCLEOTIDE SEQUENCE [LARGE SCALE GENOMIC DNA]</scope>
    <source>
        <strain evidence="4 5">Jena</strain>
    </source>
</reference>
<dbReference type="InterPro" id="IPR040079">
    <property type="entry name" value="Glutathione_S-Trfase"/>
</dbReference>
<dbReference type="InterPro" id="IPR034330">
    <property type="entry name" value="GST_Zeta_C"/>
</dbReference>
<dbReference type="GO" id="GO:0004364">
    <property type="term" value="F:glutathione transferase activity"/>
    <property type="evidence" value="ECO:0007669"/>
    <property type="project" value="TreeGrafter"/>
</dbReference>
<sequence>MASTTPIIHTHAYPTAASDEVDKAIQQGQEYELFSYWRSTASWRVRIALAFKNIPHRIHPINLLKNEQQSEEYKKIHPLAEIPALKLTDGRTLTQSSAIIEYLEETHSFPSLLPLDAYKRAQVRAIVGTIVSDIHPIQNLRVQKKYSEDPDQRAAWAQYWISLGFDALEQMLAPLAGKYSVGDDVTMADVCLVPQVYNAVRWKVDMTKYPTIVRVCENLSVLPAFIAAQPSNQPDAPVDA</sequence>
<dbReference type="FunCoup" id="A0A2P6NW85">
    <property type="interactions" value="185"/>
</dbReference>
<evidence type="ECO:0000313" key="4">
    <source>
        <dbReference type="EMBL" id="PRP88223.1"/>
    </source>
</evidence>
<dbReference type="GO" id="GO:0006559">
    <property type="term" value="P:L-phenylalanine catabolic process"/>
    <property type="evidence" value="ECO:0007669"/>
    <property type="project" value="TreeGrafter"/>
</dbReference>